<evidence type="ECO:0000256" key="1">
    <source>
        <dbReference type="SAM" id="MobiDB-lite"/>
    </source>
</evidence>
<sequence length="474" mass="54899">MMSYLTSKTRMDKIISYCNQVGDRVLKLIRRPTEEEAYEEAPKLKRQSAFVVRRPKLFGSLFSNYLSEWEDRIEREGALTVAILISTRFMQNTIMQREIKNFIDHVKEIYGEKCIIMSEHARRLTSTDIYNLHQHAGMKLKLCVCNQNDIDIDDITPLPLGVEIHKLAIKNETRDQLARCGIMRGSFQPQDYMAGILCEGLLDEVDLEKEWRLIRESELDDAVETLTAETIVPKRRSGGKRKAPATSTSSDVHHRPPPNKKFFVKEEAYVPERGRLTQIDKMNINILPLSPPMYEADDYDMPEVKQEPVDDYESMPTLRREEEEVCPSLRREDTLILSELEPTQPEEPVTLPEEEELASLRREDTLILSEMETTQPEEPVTLPEEEELASLRREDTLILSEMETEFTEPEEPVTLRREDTIILSDPELVEAHQQVLIEDSVQNEDIMSILEELENGEKETLRAENNPGIVWEQE</sequence>
<protein>
    <submittedName>
        <fullName evidence="2">Uncharacterized protein</fullName>
    </submittedName>
</protein>
<proteinExistence type="predicted"/>
<dbReference type="EMBL" id="KU096999">
    <property type="protein sequence ID" value="AMW36261.1"/>
    <property type="molecule type" value="Genomic_DNA"/>
</dbReference>
<accession>A0A143DGY8</accession>
<feature type="compositionally biased region" description="Basic residues" evidence="1">
    <location>
        <begin position="233"/>
        <end position="243"/>
    </location>
</feature>
<name>A0A143DGY8_9VIRU</name>
<organism evidence="2">
    <name type="scientific">Abalone herpesvirus Taiwan/2005</name>
    <dbReference type="NCBI Taxonomy" id="1821058"/>
    <lineage>
        <taxon>Viruses</taxon>
        <taxon>Duplodnaviria</taxon>
        <taxon>Heunggongvirae</taxon>
        <taxon>Peploviricota</taxon>
        <taxon>Herviviricetes</taxon>
        <taxon>Herpesvirales</taxon>
    </lineage>
</organism>
<reference evidence="2" key="1">
    <citation type="submission" date="2015-11" db="EMBL/GenBank/DDBJ databases">
        <authorList>
            <person name="Chen M.H."/>
            <person name="Kuo S.T."/>
            <person name="Chang P.H."/>
        </authorList>
    </citation>
    <scope>NUCLEOTIDE SEQUENCE</scope>
    <source>
        <strain evidence="2">Taiwan/2005</strain>
    </source>
</reference>
<feature type="region of interest" description="Disordered" evidence="1">
    <location>
        <begin position="308"/>
        <end position="327"/>
    </location>
</feature>
<feature type="region of interest" description="Disordered" evidence="1">
    <location>
        <begin position="230"/>
        <end position="260"/>
    </location>
</feature>
<gene>
    <name evidence="2" type="ORF">tc2005_p117c</name>
</gene>
<evidence type="ECO:0000313" key="2">
    <source>
        <dbReference type="EMBL" id="AMW36261.1"/>
    </source>
</evidence>